<dbReference type="STRING" id="1088721.JI59_17355"/>
<sequence length="437" mass="48764">MVFMAGGVADAVKTDDSLYDELYDVKTEALETGNYIEVDPYPLMKAAQERGAVQKGFLREVLGLPFWHRHRAVVEGGGERLQGYCVLTFAKAEEAFRDNARLSNKIYKMTPGDEKFLGILEMDNPEHFAHRKAAQSLFIKPRAVGLWRDRWINGIVEAIVEKLKSQDRAELNMDLCARVPVHTISVAVGLRGEEALIFRKALISTLSSRGGPESQMAAAATVARMVTEQIELRRKSPGEDIISWLLAAEVDIPGEGSRHLTDGEIITFCRLLLLAGGGTTWRQMGILLFALLDQRDRWEAVRADRKLLEPAIQESMRWNPNNPMFSRLAVEDTEIGGVAIPKGSVVDICLASANRDPSRWDNPDEFDLFRKMQPHIGFGMGAHMCMGRNVAESEMFVALDALMNEFPNMRIDPDQPAPFLTGGLEQRGISSMHVLLK</sequence>
<accession>G6E879</accession>
<dbReference type="GO" id="GO:0020037">
    <property type="term" value="F:heme binding"/>
    <property type="evidence" value="ECO:0007669"/>
    <property type="project" value="InterPro"/>
</dbReference>
<gene>
    <name evidence="3" type="ORF">NSU_0550</name>
</gene>
<keyword evidence="2" id="KW-0503">Monooxygenase</keyword>
<organism evidence="3 4">
    <name type="scientific">Novosphingobium pentaromativorans US6-1</name>
    <dbReference type="NCBI Taxonomy" id="1088721"/>
    <lineage>
        <taxon>Bacteria</taxon>
        <taxon>Pseudomonadati</taxon>
        <taxon>Pseudomonadota</taxon>
        <taxon>Alphaproteobacteria</taxon>
        <taxon>Sphingomonadales</taxon>
        <taxon>Sphingomonadaceae</taxon>
        <taxon>Novosphingobium</taxon>
    </lineage>
</organism>
<dbReference type="PANTHER" id="PTHR46696">
    <property type="entry name" value="P450, PUTATIVE (EUROFUNG)-RELATED"/>
    <property type="match status" value="1"/>
</dbReference>
<dbReference type="GO" id="GO:0016705">
    <property type="term" value="F:oxidoreductase activity, acting on paired donors, with incorporation or reduction of molecular oxygen"/>
    <property type="evidence" value="ECO:0007669"/>
    <property type="project" value="InterPro"/>
</dbReference>
<dbReference type="InterPro" id="IPR017972">
    <property type="entry name" value="Cyt_P450_CS"/>
</dbReference>
<name>G6E879_9SPHN</name>
<dbReference type="SUPFAM" id="SSF48264">
    <property type="entry name" value="Cytochrome P450"/>
    <property type="match status" value="1"/>
</dbReference>
<protein>
    <recommendedName>
        <fullName evidence="5">Cytochrome P450</fullName>
    </recommendedName>
</protein>
<keyword evidence="4" id="KW-1185">Reference proteome</keyword>
<evidence type="ECO:0000313" key="4">
    <source>
        <dbReference type="Proteomes" id="UP000004030"/>
    </source>
</evidence>
<keyword evidence="2" id="KW-0560">Oxidoreductase</keyword>
<dbReference type="PRINTS" id="PR00359">
    <property type="entry name" value="BP450"/>
</dbReference>
<dbReference type="PANTHER" id="PTHR46696:SF3">
    <property type="entry name" value="PULCHERRIMINIC ACID SYNTHASE"/>
    <property type="match status" value="1"/>
</dbReference>
<dbReference type="InterPro" id="IPR001128">
    <property type="entry name" value="Cyt_P450"/>
</dbReference>
<keyword evidence="2" id="KW-0408">Iron</keyword>
<reference evidence="3 4" key="1">
    <citation type="journal article" date="2012" name="J. Bacteriol.">
        <title>Genome sequence of benzo(a)pyrene-degrading bacterium Novosphingobium pentaromativorans US6-1.</title>
        <authorList>
            <person name="Luo Y.R."/>
            <person name="Kang S.G."/>
            <person name="Kim S.J."/>
            <person name="Kim M.R."/>
            <person name="Li N."/>
            <person name="Lee J.H."/>
            <person name="Kwon K.K."/>
        </authorList>
    </citation>
    <scope>NUCLEOTIDE SEQUENCE [LARGE SCALE GENOMIC DNA]</scope>
    <source>
        <strain evidence="3 4">US6-1</strain>
    </source>
</reference>
<dbReference type="GO" id="GO:0005506">
    <property type="term" value="F:iron ion binding"/>
    <property type="evidence" value="ECO:0007669"/>
    <property type="project" value="InterPro"/>
</dbReference>
<comment type="similarity">
    <text evidence="1 2">Belongs to the cytochrome P450 family.</text>
</comment>
<dbReference type="EMBL" id="AGFM01000008">
    <property type="protein sequence ID" value="EHJ62419.1"/>
    <property type="molecule type" value="Genomic_DNA"/>
</dbReference>
<dbReference type="InterPro" id="IPR002397">
    <property type="entry name" value="Cyt_P450_B"/>
</dbReference>
<comment type="caution">
    <text evidence="3">The sequence shown here is derived from an EMBL/GenBank/DDBJ whole genome shotgun (WGS) entry which is preliminary data.</text>
</comment>
<evidence type="ECO:0008006" key="5">
    <source>
        <dbReference type="Google" id="ProtNLM"/>
    </source>
</evidence>
<dbReference type="eggNOG" id="COG2124">
    <property type="taxonomic scope" value="Bacteria"/>
</dbReference>
<dbReference type="PATRIC" id="fig|1088721.3.peg.541"/>
<dbReference type="GO" id="GO:0004497">
    <property type="term" value="F:monooxygenase activity"/>
    <property type="evidence" value="ECO:0007669"/>
    <property type="project" value="UniProtKB-KW"/>
</dbReference>
<evidence type="ECO:0000256" key="1">
    <source>
        <dbReference type="ARBA" id="ARBA00010617"/>
    </source>
</evidence>
<keyword evidence="2" id="KW-0479">Metal-binding</keyword>
<evidence type="ECO:0000256" key="2">
    <source>
        <dbReference type="RuleBase" id="RU000461"/>
    </source>
</evidence>
<dbReference type="PROSITE" id="PS00086">
    <property type="entry name" value="CYTOCHROME_P450"/>
    <property type="match status" value="1"/>
</dbReference>
<dbReference type="Pfam" id="PF00067">
    <property type="entry name" value="p450"/>
    <property type="match status" value="1"/>
</dbReference>
<dbReference type="Proteomes" id="UP000004030">
    <property type="component" value="Unassembled WGS sequence"/>
</dbReference>
<dbReference type="InterPro" id="IPR036396">
    <property type="entry name" value="Cyt_P450_sf"/>
</dbReference>
<dbReference type="AlphaFoldDB" id="G6E879"/>
<dbReference type="Gene3D" id="1.10.630.10">
    <property type="entry name" value="Cytochrome P450"/>
    <property type="match status" value="1"/>
</dbReference>
<proteinExistence type="inferred from homology"/>
<evidence type="ECO:0000313" key="3">
    <source>
        <dbReference type="EMBL" id="EHJ62419.1"/>
    </source>
</evidence>
<keyword evidence="2" id="KW-0349">Heme</keyword>